<dbReference type="Pfam" id="PF20209">
    <property type="entry name" value="DUF6570"/>
    <property type="match status" value="1"/>
</dbReference>
<protein>
    <recommendedName>
        <fullName evidence="1">DUF6570 domain-containing protein</fullName>
    </recommendedName>
</protein>
<proteinExistence type="predicted"/>
<sequence length="292" mass="32354">MDVCVPCKSALKKNQQPLDALANFQYYARDELPAGVKDAFEQASLYDLMMVSRNRATRVTHMFCEKPDAKGHDKIRAFSQGYSKGNVAIFPQDTATVRPLLPPPRGEIKEAMCSLFIGPTSVPTRANINDLRPVLVSKTRVQKMIDFLLTENAQYITSGVQYSKDNLDDLFPEDTEEAFPSAVEICCLTDKVDPVPEGYAARGDKSAHGTVHVEEDDGTLVLDAVGFTVGDNTPRDHRDMKAAAVAWCLDKKNFIKMQMGSKFMSDQDPGLLTFTFPALDPWGIGGFHEPNR</sequence>
<keyword evidence="3" id="KW-1185">Reference proteome</keyword>
<accession>A0AAD7DW58</accession>
<gene>
    <name evidence="2" type="ORF">B0H16DRAFT_1349049</name>
</gene>
<dbReference type="AlphaFoldDB" id="A0AAD7DW58"/>
<reference evidence="2" key="1">
    <citation type="submission" date="2023-03" db="EMBL/GenBank/DDBJ databases">
        <title>Massive genome expansion in bonnet fungi (Mycena s.s.) driven by repeated elements and novel gene families across ecological guilds.</title>
        <authorList>
            <consortium name="Lawrence Berkeley National Laboratory"/>
            <person name="Harder C.B."/>
            <person name="Miyauchi S."/>
            <person name="Viragh M."/>
            <person name="Kuo A."/>
            <person name="Thoen E."/>
            <person name="Andreopoulos B."/>
            <person name="Lu D."/>
            <person name="Skrede I."/>
            <person name="Drula E."/>
            <person name="Henrissat B."/>
            <person name="Morin E."/>
            <person name="Kohler A."/>
            <person name="Barry K."/>
            <person name="LaButti K."/>
            <person name="Morin E."/>
            <person name="Salamov A."/>
            <person name="Lipzen A."/>
            <person name="Mereny Z."/>
            <person name="Hegedus B."/>
            <person name="Baldrian P."/>
            <person name="Stursova M."/>
            <person name="Weitz H."/>
            <person name="Taylor A."/>
            <person name="Grigoriev I.V."/>
            <person name="Nagy L.G."/>
            <person name="Martin F."/>
            <person name="Kauserud H."/>
        </authorList>
    </citation>
    <scope>NUCLEOTIDE SEQUENCE</scope>
    <source>
        <strain evidence="2">CBHHK182m</strain>
    </source>
</reference>
<name>A0AAD7DW58_9AGAR</name>
<comment type="caution">
    <text evidence="2">The sequence shown here is derived from an EMBL/GenBank/DDBJ whole genome shotgun (WGS) entry which is preliminary data.</text>
</comment>
<feature type="non-terminal residue" evidence="2">
    <location>
        <position position="292"/>
    </location>
</feature>
<dbReference type="EMBL" id="JARKIB010000567">
    <property type="protein sequence ID" value="KAJ7699722.1"/>
    <property type="molecule type" value="Genomic_DNA"/>
</dbReference>
<evidence type="ECO:0000259" key="1">
    <source>
        <dbReference type="Pfam" id="PF20209"/>
    </source>
</evidence>
<feature type="domain" description="DUF6570" evidence="1">
    <location>
        <begin position="13"/>
        <end position="168"/>
    </location>
</feature>
<evidence type="ECO:0000313" key="3">
    <source>
        <dbReference type="Proteomes" id="UP001215598"/>
    </source>
</evidence>
<dbReference type="Proteomes" id="UP001215598">
    <property type="component" value="Unassembled WGS sequence"/>
</dbReference>
<organism evidence="2 3">
    <name type="scientific">Mycena metata</name>
    <dbReference type="NCBI Taxonomy" id="1033252"/>
    <lineage>
        <taxon>Eukaryota</taxon>
        <taxon>Fungi</taxon>
        <taxon>Dikarya</taxon>
        <taxon>Basidiomycota</taxon>
        <taxon>Agaricomycotina</taxon>
        <taxon>Agaricomycetes</taxon>
        <taxon>Agaricomycetidae</taxon>
        <taxon>Agaricales</taxon>
        <taxon>Marasmiineae</taxon>
        <taxon>Mycenaceae</taxon>
        <taxon>Mycena</taxon>
    </lineage>
</organism>
<evidence type="ECO:0000313" key="2">
    <source>
        <dbReference type="EMBL" id="KAJ7699722.1"/>
    </source>
</evidence>
<dbReference type="InterPro" id="IPR046700">
    <property type="entry name" value="DUF6570"/>
</dbReference>